<dbReference type="InterPro" id="IPR015854">
    <property type="entry name" value="ABC_transpr_LolD-like"/>
</dbReference>
<dbReference type="SMART" id="SM00382">
    <property type="entry name" value="AAA"/>
    <property type="match status" value="1"/>
</dbReference>
<evidence type="ECO:0000256" key="2">
    <source>
        <dbReference type="ARBA" id="ARBA00022448"/>
    </source>
</evidence>
<dbReference type="RefSeq" id="WP_285186215.1">
    <property type="nucleotide sequence ID" value="NZ_CP126981.1"/>
</dbReference>
<protein>
    <submittedName>
        <fullName evidence="6">ABC transporter ATP-binding protein</fullName>
    </submittedName>
</protein>
<evidence type="ECO:0000256" key="3">
    <source>
        <dbReference type="ARBA" id="ARBA00022741"/>
    </source>
</evidence>
<dbReference type="PROSITE" id="PS50893">
    <property type="entry name" value="ABC_TRANSPORTER_2"/>
    <property type="match status" value="1"/>
</dbReference>
<dbReference type="InterPro" id="IPR027417">
    <property type="entry name" value="P-loop_NTPase"/>
</dbReference>
<sequence>MEDAVLGVAMTPTSVRTVLVAGAKADGAAVNHDNIDFIRGADLPADSSTEQIISAILMTRATARADGFEVNSTGVTWMNVATATALREGLATRSIANVLLVSPFASAVALARAAGRSAEYDHTALLCVEPDVATLAVVGTADGLVIDVRRRFLPHDDDEAVAALVEIVSDAGAMENGPDGVYVVGSGVDIPLVMPALVAATTLPVSAPEQPETALARGAALASANVELLTPSALELARAAGQTAGYPHIALLCIEPDSATSAVLNTADESIAEVRRRYLPSDDAAALAALVEIVKGAGAMEGRPKGVFLLGSGVDIPLLMPDLVAATSLPISTPEQPSMALARGAALSAANTSALASSAVTLARAAGESAGHDHTALLCIEPDTATLAVVGTADGLVVDVRRRFLPHDDDAAVAALAEIVKGAGAMEGDPQGVFVVGSGVDIPLIMPALADVTDLPVSAPEQPATAPAAEATETPSPLFASSTAFLNGHKQGAAVVPRVPPPVTGPVVLEARGLCKSFGAGPTAIPIIHDINLQITAGEFVVLVGPSGSGKSTLLSILGLLEPPTSGEVLVNGVSVAQLSSRELAGVRGHRIGYVFQSFNLLAGLSVAENVMLPSLLAGRAGRVQFDRAISLLDQFGLAGMAKRVPAELSGGEQQRVAIARALFMAPQVVLADEPTGNLDTKNGRRVIDALYDLNAAGQTIVMVTHDRSIADEAPRLISLLDGRIESDERHIRSRGTAWRAPH</sequence>
<dbReference type="Pfam" id="PF00005">
    <property type="entry name" value="ABC_tran"/>
    <property type="match status" value="1"/>
</dbReference>
<dbReference type="InterPro" id="IPR043129">
    <property type="entry name" value="ATPase_NBD"/>
</dbReference>
<organism evidence="6 7">
    <name type="scientific">Candidatus Mycobacterium wuenschmannii</name>
    <dbReference type="NCBI Taxonomy" id="3027808"/>
    <lineage>
        <taxon>Bacteria</taxon>
        <taxon>Bacillati</taxon>
        <taxon>Actinomycetota</taxon>
        <taxon>Actinomycetes</taxon>
        <taxon>Mycobacteriales</taxon>
        <taxon>Mycobacteriaceae</taxon>
        <taxon>Mycobacterium</taxon>
    </lineage>
</organism>
<evidence type="ECO:0000313" key="7">
    <source>
        <dbReference type="Proteomes" id="UP001236585"/>
    </source>
</evidence>
<evidence type="ECO:0000259" key="5">
    <source>
        <dbReference type="PROSITE" id="PS50893"/>
    </source>
</evidence>
<dbReference type="GO" id="GO:0005524">
    <property type="term" value="F:ATP binding"/>
    <property type="evidence" value="ECO:0007669"/>
    <property type="project" value="UniProtKB-KW"/>
</dbReference>
<keyword evidence="7" id="KW-1185">Reference proteome</keyword>
<proteinExistence type="inferred from homology"/>
<keyword evidence="4 6" id="KW-0067">ATP-binding</keyword>
<dbReference type="SUPFAM" id="SSF53067">
    <property type="entry name" value="Actin-like ATPase domain"/>
    <property type="match status" value="1"/>
</dbReference>
<dbReference type="SUPFAM" id="SSF52540">
    <property type="entry name" value="P-loop containing nucleoside triphosphate hydrolases"/>
    <property type="match status" value="1"/>
</dbReference>
<feature type="domain" description="ABC transporter" evidence="5">
    <location>
        <begin position="509"/>
        <end position="741"/>
    </location>
</feature>
<dbReference type="InterPro" id="IPR003439">
    <property type="entry name" value="ABC_transporter-like_ATP-bd"/>
</dbReference>
<dbReference type="PANTHER" id="PTHR24220:SF689">
    <property type="entry name" value="LIPOPROTEIN-RELEASING SYSTEM ATP-BINDING PROTEIN LOLD"/>
    <property type="match status" value="1"/>
</dbReference>
<dbReference type="InterPro" id="IPR017911">
    <property type="entry name" value="MacB-like_ATP-bd"/>
</dbReference>
<dbReference type="CDD" id="cd03255">
    <property type="entry name" value="ABC_MJ0796_LolCDE_FtsE"/>
    <property type="match status" value="1"/>
</dbReference>
<dbReference type="EMBL" id="CP126981">
    <property type="protein sequence ID" value="WIM86735.1"/>
    <property type="molecule type" value="Genomic_DNA"/>
</dbReference>
<dbReference type="PANTHER" id="PTHR24220">
    <property type="entry name" value="IMPORT ATP-BINDING PROTEIN"/>
    <property type="match status" value="1"/>
</dbReference>
<dbReference type="Proteomes" id="UP001236585">
    <property type="component" value="Chromosome"/>
</dbReference>
<dbReference type="Pfam" id="PF23717">
    <property type="entry name" value="DUF7159"/>
    <property type="match status" value="2"/>
</dbReference>
<name>A0ABY8VSY2_9MYCO</name>
<evidence type="ECO:0000256" key="1">
    <source>
        <dbReference type="ARBA" id="ARBA00005417"/>
    </source>
</evidence>
<evidence type="ECO:0000313" key="6">
    <source>
        <dbReference type="EMBL" id="WIM86735.1"/>
    </source>
</evidence>
<dbReference type="InterPro" id="IPR055583">
    <property type="entry name" value="DUF7159"/>
</dbReference>
<dbReference type="InterPro" id="IPR017871">
    <property type="entry name" value="ABC_transporter-like_CS"/>
</dbReference>
<dbReference type="PROSITE" id="PS00211">
    <property type="entry name" value="ABC_TRANSPORTER_1"/>
    <property type="match status" value="1"/>
</dbReference>
<comment type="similarity">
    <text evidence="1">Belongs to the ABC transporter superfamily.</text>
</comment>
<accession>A0ABY8VSY2</accession>
<keyword evidence="2" id="KW-0813">Transport</keyword>
<keyword evidence="3" id="KW-0547">Nucleotide-binding</keyword>
<gene>
    <name evidence="6" type="ORF">PT015_17860</name>
</gene>
<dbReference type="Gene3D" id="3.40.50.300">
    <property type="entry name" value="P-loop containing nucleotide triphosphate hydrolases"/>
    <property type="match status" value="1"/>
</dbReference>
<evidence type="ECO:0000256" key="4">
    <source>
        <dbReference type="ARBA" id="ARBA00022840"/>
    </source>
</evidence>
<dbReference type="InterPro" id="IPR003593">
    <property type="entry name" value="AAA+_ATPase"/>
</dbReference>
<reference evidence="6 7" key="1">
    <citation type="journal article" date="2023" name="Microbiol. Resour. Announc.">
        <title>Complete Genome Sequence of Mycobacterium wuenschmanii, a novel Nontuberculous Mycobacterium Isolated from a captive population of Amazon Milk Frogs.</title>
        <authorList>
            <person name="Hicks J."/>
            <person name="Zeineldin M."/>
            <person name="Ward H."/>
            <person name="Wuenschmann A."/>
            <person name="Camp P."/>
            <person name="Farrell D."/>
            <person name="Lehman K."/>
            <person name="Thacker T."/>
            <person name="Cuthbert E."/>
        </authorList>
    </citation>
    <scope>NUCLEOTIDE SEQUENCE [LARGE SCALE GENOMIC DNA]</scope>
    <source>
        <strain evidence="6 7">Wuenschmanii</strain>
    </source>
</reference>